<accession>A0A8X6P3H9</accession>
<sequence length="88" mass="9832">MSQYLELSSNEIDRSTKPLMSQNLSNKCSVVNKFLFTVLAGSCLLNGVVCQQLEAKFINSIVKINLVLDQRTEGSLELFKKSSNYAKI</sequence>
<dbReference type="Proteomes" id="UP000887013">
    <property type="component" value="Unassembled WGS sequence"/>
</dbReference>
<evidence type="ECO:0000313" key="2">
    <source>
        <dbReference type="Proteomes" id="UP000887013"/>
    </source>
</evidence>
<comment type="caution">
    <text evidence="1">The sequence shown here is derived from an EMBL/GenBank/DDBJ whole genome shotgun (WGS) entry which is preliminary data.</text>
</comment>
<reference evidence="1" key="1">
    <citation type="submission" date="2020-08" db="EMBL/GenBank/DDBJ databases">
        <title>Multicomponent nature underlies the extraordinary mechanical properties of spider dragline silk.</title>
        <authorList>
            <person name="Kono N."/>
            <person name="Nakamura H."/>
            <person name="Mori M."/>
            <person name="Yoshida Y."/>
            <person name="Ohtoshi R."/>
            <person name="Malay A.D."/>
            <person name="Moran D.A.P."/>
            <person name="Tomita M."/>
            <person name="Numata K."/>
            <person name="Arakawa K."/>
        </authorList>
    </citation>
    <scope>NUCLEOTIDE SEQUENCE</scope>
</reference>
<dbReference type="EMBL" id="BMAW01111319">
    <property type="protein sequence ID" value="GFT47389.1"/>
    <property type="molecule type" value="Genomic_DNA"/>
</dbReference>
<dbReference type="AlphaFoldDB" id="A0A8X6P3H9"/>
<evidence type="ECO:0000313" key="1">
    <source>
        <dbReference type="EMBL" id="GFT47389.1"/>
    </source>
</evidence>
<keyword evidence="2" id="KW-1185">Reference proteome</keyword>
<name>A0A8X6P3H9_NEPPI</name>
<protein>
    <submittedName>
        <fullName evidence="1">Uncharacterized protein</fullName>
    </submittedName>
</protein>
<gene>
    <name evidence="1" type="ORF">NPIL_290481</name>
</gene>
<organism evidence="1 2">
    <name type="scientific">Nephila pilipes</name>
    <name type="common">Giant wood spider</name>
    <name type="synonym">Nephila maculata</name>
    <dbReference type="NCBI Taxonomy" id="299642"/>
    <lineage>
        <taxon>Eukaryota</taxon>
        <taxon>Metazoa</taxon>
        <taxon>Ecdysozoa</taxon>
        <taxon>Arthropoda</taxon>
        <taxon>Chelicerata</taxon>
        <taxon>Arachnida</taxon>
        <taxon>Araneae</taxon>
        <taxon>Araneomorphae</taxon>
        <taxon>Entelegynae</taxon>
        <taxon>Araneoidea</taxon>
        <taxon>Nephilidae</taxon>
        <taxon>Nephila</taxon>
    </lineage>
</organism>
<proteinExistence type="predicted"/>